<accession>A0A8J6N490</accession>
<gene>
    <name evidence="1" type="ORF">H8E19_18655</name>
</gene>
<proteinExistence type="predicted"/>
<dbReference type="SUPFAM" id="SSF52467">
    <property type="entry name" value="DHS-like NAD/FAD-binding domain"/>
    <property type="match status" value="1"/>
</dbReference>
<organism evidence="1 2">
    <name type="scientific">Candidatus Desulfacyla euxinica</name>
    <dbReference type="NCBI Taxonomy" id="2841693"/>
    <lineage>
        <taxon>Bacteria</taxon>
        <taxon>Deltaproteobacteria</taxon>
        <taxon>Candidatus Desulfacyla</taxon>
    </lineage>
</organism>
<dbReference type="Proteomes" id="UP000650524">
    <property type="component" value="Unassembled WGS sequence"/>
</dbReference>
<evidence type="ECO:0000313" key="2">
    <source>
        <dbReference type="Proteomes" id="UP000650524"/>
    </source>
</evidence>
<dbReference type="EMBL" id="JACNJD010000384">
    <property type="protein sequence ID" value="MBC8179430.1"/>
    <property type="molecule type" value="Genomic_DNA"/>
</dbReference>
<protein>
    <submittedName>
        <fullName evidence="1">SIR2 family protein</fullName>
    </submittedName>
</protein>
<dbReference type="InterPro" id="IPR029035">
    <property type="entry name" value="DHS-like_NAD/FAD-binding_dom"/>
</dbReference>
<sequence length="1271" mass="145614">MSIFPDQVHIERIAEALWRKSPLGNAALMVGAGLSRNARNIAAPDRRMPTWSELAKSLCEKLYPADDKSVARHRDQALKIAHSTSGALRLAQEFEASFGRTELNRLLKIFAPDNDYAPSNLHTELLKLPWTDVYTTNWDTLLERTLDTVVDRRYDVVRTRDDIPASQQPRIVKLHGSFPSNYPFIFTEEDYRSYPTRFVHFVNMVQQSMMENLFCLIGFSGDDPNFLHWSGWVRDNLGESAPKIYLVGWLELAPVQRRMLEERNIVPVDLSRLPQGRKWLEECRHGYALEWFFWVLKLKRPATHNGYTNWTYYLPKPPVYLEINPDLFAIDRVERKYSSEIQGPGKEEDRLEAVRAVFPIWRRERKDYEGWVIAPARVRSMFWTYTKSWVGDLVITADRMPPWERLFALREMVWRLVSCLVPLLDETIQPIERVLDDIDPNSCKCLWEGKEVKWSEHDWPEARNAWLLVAVALLRHYRQNGLTGPFETLALRVENLKGCKDSFDALTYQRAMFALQRMDYRALKGLLQSWLVENSDPIWAIRKAGILFEINEFEAAYELLTVALPTIRRSIRRDSDDFSSLSREGCAMQLLEIAGWERRFRSPEAMAKNEKIDTHNPDWAARWKTLLAKDCDVRAEWQKLCSTLVAEPPDPRSEKEIREREFDIGQMRTTHQFGGGEQLLQAYHPLIFTELAGMPSHISTGIRMNVGSNGLNSAALWLKQANPALAIRILMRTCSSESDKILKKVAKRETIALLDENTAEELMDIFMQGINQLAPGIASDEKHLAQLRVAMELLSRLVLRLTDPEKPKKTFDLAVNLLHNHAVSGHPWLAGALFNLLRRTVECIPPHVKYDWVLPLLNLPTEGIDENAFVREPWWRTPNDIEKQKVRLNREAQTETWTEAIRRLLTDAGKQESRPRAAIRLTFLHDCEVLSKDEQRAFAKALWTKKILSPTGLPGHTGLRSWVFLYLPEPKEGLAEQLIRTAYLTKAGAEKKSLKNYLSEIGNILNMARTRKAPLSLTKEERSVAKSMVVKWSQEKYTASIDTFMRRDRANNSEIPKLHGAAELLPFLTLTDKDLANIKSRVDTLVNDGIACYKIYPPLLSHRPAFSESLIDHLKSGIIGDDPDFAVDAINGLFFWMSLAETGHAKLPPVEIIEETGLTIYLRHEPVLAQALQFAALLFEKQPDLARKAIGQHVLLGLTCLFESCDYNQAIESGLADRIDIPFVRCNCVELAIAMLKGAYSRNAVLLKWIEAAKDDPLPELRNQVDRLGPG</sequence>
<dbReference type="AlphaFoldDB" id="A0A8J6N490"/>
<evidence type="ECO:0000313" key="1">
    <source>
        <dbReference type="EMBL" id="MBC8179430.1"/>
    </source>
</evidence>
<dbReference type="Pfam" id="PF13289">
    <property type="entry name" value="SIR2_2"/>
    <property type="match status" value="1"/>
</dbReference>
<comment type="caution">
    <text evidence="1">The sequence shown here is derived from an EMBL/GenBank/DDBJ whole genome shotgun (WGS) entry which is preliminary data.</text>
</comment>
<reference evidence="1 2" key="1">
    <citation type="submission" date="2020-08" db="EMBL/GenBank/DDBJ databases">
        <title>Bridging the membrane lipid divide: bacteria of the FCB group superphylum have the potential to synthesize archaeal ether lipids.</title>
        <authorList>
            <person name="Villanueva L."/>
            <person name="Von Meijenfeldt F.A.B."/>
            <person name="Westbye A.B."/>
            <person name="Yadav S."/>
            <person name="Hopmans E.C."/>
            <person name="Dutilh B.E."/>
            <person name="Sinninghe Damste J.S."/>
        </authorList>
    </citation>
    <scope>NUCLEOTIDE SEQUENCE [LARGE SCALE GENOMIC DNA]</scope>
    <source>
        <strain evidence="1">NIOZ-UU27</strain>
    </source>
</reference>
<name>A0A8J6N490_9DELT</name>